<dbReference type="InterPro" id="IPR025997">
    <property type="entry name" value="SBP_2_dom"/>
</dbReference>
<gene>
    <name evidence="7" type="ORF">BJ975_002393</name>
</gene>
<dbReference type="EMBL" id="JACBZN010000001">
    <property type="protein sequence ID" value="NYI39018.1"/>
    <property type="molecule type" value="Genomic_DNA"/>
</dbReference>
<proteinExistence type="inferred from homology"/>
<feature type="chain" id="PRO_5046090158" evidence="5">
    <location>
        <begin position="27"/>
        <end position="348"/>
    </location>
</feature>
<keyword evidence="7" id="KW-0813">Transport</keyword>
<evidence type="ECO:0000256" key="5">
    <source>
        <dbReference type="SAM" id="SignalP"/>
    </source>
</evidence>
<sequence length="348" mass="35763">MSTFQSRKRMRLSLGVVAVSAGLLLAACGSSDDGDNGGSGGGKDAADTNIGIVIKGLDNPFFQHMEDGINAEQKESGADIEIQAAASITDTSGQADKLTNLANQEFDCYLVNPISGTNLIQGIAQIAAKGTPIVNIDNPVEAKAADAAGAEIATYIGTDNVAAGKMVADQLAKLDSDGGDVATVGGIAGDVTSAQRIDGFKEGLADNFEVVQEVAANWDRQEAQTQAETILQANPDLAAFFVANDDMAMGVARAVAAADKKGKTLVVSVDGIDGVASGDIDAAVAQYPFVVGKMGLQACEAAALGEKLPEKVDTPIALITPDNAKDAQDAFPEPPNEYDNPFAEMLGR</sequence>
<feature type="signal peptide" evidence="5">
    <location>
        <begin position="1"/>
        <end position="26"/>
    </location>
</feature>
<evidence type="ECO:0000256" key="1">
    <source>
        <dbReference type="ARBA" id="ARBA00004196"/>
    </source>
</evidence>
<evidence type="ECO:0000313" key="7">
    <source>
        <dbReference type="EMBL" id="NYI39018.1"/>
    </source>
</evidence>
<dbReference type="Pfam" id="PF13407">
    <property type="entry name" value="Peripla_BP_4"/>
    <property type="match status" value="1"/>
</dbReference>
<keyword evidence="3 5" id="KW-0732">Signal</keyword>
<dbReference type="PANTHER" id="PTHR46847:SF1">
    <property type="entry name" value="D-ALLOSE-BINDING PERIPLASMIC PROTEIN-RELATED"/>
    <property type="match status" value="1"/>
</dbReference>
<feature type="region of interest" description="Disordered" evidence="4">
    <location>
        <begin position="325"/>
        <end position="348"/>
    </location>
</feature>
<dbReference type="SUPFAM" id="SSF53822">
    <property type="entry name" value="Periplasmic binding protein-like I"/>
    <property type="match status" value="1"/>
</dbReference>
<keyword evidence="8" id="KW-1185">Reference proteome</keyword>
<comment type="subcellular location">
    <subcellularLocation>
        <location evidence="1">Cell envelope</location>
    </subcellularLocation>
</comment>
<name>A0ABX2SJD7_9ACTN</name>
<evidence type="ECO:0000259" key="6">
    <source>
        <dbReference type="Pfam" id="PF13407"/>
    </source>
</evidence>
<dbReference type="RefSeq" id="WP_218845880.1">
    <property type="nucleotide sequence ID" value="NZ_BAAAMP010000002.1"/>
</dbReference>
<dbReference type="PROSITE" id="PS51257">
    <property type="entry name" value="PROKAR_LIPOPROTEIN"/>
    <property type="match status" value="1"/>
</dbReference>
<evidence type="ECO:0000256" key="2">
    <source>
        <dbReference type="ARBA" id="ARBA00007639"/>
    </source>
</evidence>
<accession>A0ABX2SJD7</accession>
<organism evidence="7 8">
    <name type="scientific">Aeromicrobium tamlense</name>
    <dbReference type="NCBI Taxonomy" id="375541"/>
    <lineage>
        <taxon>Bacteria</taxon>
        <taxon>Bacillati</taxon>
        <taxon>Actinomycetota</taxon>
        <taxon>Actinomycetes</taxon>
        <taxon>Propionibacteriales</taxon>
        <taxon>Nocardioidaceae</taxon>
        <taxon>Aeromicrobium</taxon>
    </lineage>
</organism>
<evidence type="ECO:0000313" key="8">
    <source>
        <dbReference type="Proteomes" id="UP000587211"/>
    </source>
</evidence>
<comment type="caution">
    <text evidence="7">The sequence shown here is derived from an EMBL/GenBank/DDBJ whole genome shotgun (WGS) entry which is preliminary data.</text>
</comment>
<comment type="similarity">
    <text evidence="2">Belongs to the bacterial solute-binding protein 2 family.</text>
</comment>
<keyword evidence="7" id="KW-0762">Sugar transport</keyword>
<dbReference type="InterPro" id="IPR028082">
    <property type="entry name" value="Peripla_BP_I"/>
</dbReference>
<dbReference type="PANTHER" id="PTHR46847">
    <property type="entry name" value="D-ALLOSE-BINDING PERIPLASMIC PROTEIN-RELATED"/>
    <property type="match status" value="1"/>
</dbReference>
<dbReference type="Gene3D" id="3.40.50.2300">
    <property type="match status" value="2"/>
</dbReference>
<protein>
    <submittedName>
        <fullName evidence="7">ABC-type sugar transport system substrate-binding protein</fullName>
    </submittedName>
</protein>
<dbReference type="Proteomes" id="UP000587211">
    <property type="component" value="Unassembled WGS sequence"/>
</dbReference>
<evidence type="ECO:0000256" key="4">
    <source>
        <dbReference type="SAM" id="MobiDB-lite"/>
    </source>
</evidence>
<reference evidence="7 8" key="1">
    <citation type="submission" date="2020-07" db="EMBL/GenBank/DDBJ databases">
        <title>Sequencing the genomes of 1000 actinobacteria strains.</title>
        <authorList>
            <person name="Klenk H.-P."/>
        </authorList>
    </citation>
    <scope>NUCLEOTIDE SEQUENCE [LARGE SCALE GENOMIC DNA]</scope>
    <source>
        <strain evidence="7 8">DSM 19087</strain>
    </source>
</reference>
<feature type="domain" description="Periplasmic binding protein" evidence="6">
    <location>
        <begin position="50"/>
        <end position="307"/>
    </location>
</feature>
<evidence type="ECO:0000256" key="3">
    <source>
        <dbReference type="ARBA" id="ARBA00022729"/>
    </source>
</evidence>